<evidence type="ECO:0000313" key="2">
    <source>
        <dbReference type="Proteomes" id="UP001501570"/>
    </source>
</evidence>
<dbReference type="SUPFAM" id="SSF52540">
    <property type="entry name" value="P-loop containing nucleoside triphosphate hydrolases"/>
    <property type="match status" value="1"/>
</dbReference>
<reference evidence="2" key="1">
    <citation type="journal article" date="2019" name="Int. J. Syst. Evol. Microbiol.">
        <title>The Global Catalogue of Microorganisms (GCM) 10K type strain sequencing project: providing services to taxonomists for standard genome sequencing and annotation.</title>
        <authorList>
            <consortium name="The Broad Institute Genomics Platform"/>
            <consortium name="The Broad Institute Genome Sequencing Center for Infectious Disease"/>
            <person name="Wu L."/>
            <person name="Ma J."/>
        </authorList>
    </citation>
    <scope>NUCLEOTIDE SEQUENCE [LARGE SCALE GENOMIC DNA]</scope>
    <source>
        <strain evidence="2">JCM 18304</strain>
    </source>
</reference>
<organism evidence="1 2">
    <name type="scientific">Rugosimonospora acidiphila</name>
    <dbReference type="NCBI Taxonomy" id="556531"/>
    <lineage>
        <taxon>Bacteria</taxon>
        <taxon>Bacillati</taxon>
        <taxon>Actinomycetota</taxon>
        <taxon>Actinomycetes</taxon>
        <taxon>Micromonosporales</taxon>
        <taxon>Micromonosporaceae</taxon>
        <taxon>Rugosimonospora</taxon>
    </lineage>
</organism>
<evidence type="ECO:0000313" key="1">
    <source>
        <dbReference type="EMBL" id="GAA5202097.1"/>
    </source>
</evidence>
<dbReference type="EMBL" id="BAABJQ010000058">
    <property type="protein sequence ID" value="GAA5202097.1"/>
    <property type="molecule type" value="Genomic_DNA"/>
</dbReference>
<comment type="caution">
    <text evidence="1">The sequence shown here is derived from an EMBL/GenBank/DDBJ whole genome shotgun (WGS) entry which is preliminary data.</text>
</comment>
<dbReference type="Gene3D" id="3.40.50.300">
    <property type="entry name" value="P-loop containing nucleotide triphosphate hydrolases"/>
    <property type="match status" value="1"/>
</dbReference>
<protein>
    <submittedName>
        <fullName evidence="1">Uncharacterized protein</fullName>
    </submittedName>
</protein>
<dbReference type="InterPro" id="IPR027417">
    <property type="entry name" value="P-loop_NTPase"/>
</dbReference>
<dbReference type="RefSeq" id="WP_345639287.1">
    <property type="nucleotide sequence ID" value="NZ_BAABJQ010000058.1"/>
</dbReference>
<proteinExistence type="predicted"/>
<keyword evidence="2" id="KW-1185">Reference proteome</keyword>
<sequence length="44" mass="4514">MVRSFVDRAVRTGGSLLLFGEPGVGKTVLDAAAADLIRQAAARG</sequence>
<gene>
    <name evidence="1" type="ORF">GCM10023322_83270</name>
</gene>
<name>A0ABP9STK0_9ACTN</name>
<dbReference type="Proteomes" id="UP001501570">
    <property type="component" value="Unassembled WGS sequence"/>
</dbReference>
<accession>A0ABP9STK0</accession>